<dbReference type="EMBL" id="BARW01021493">
    <property type="protein sequence ID" value="GAI89066.1"/>
    <property type="molecule type" value="Genomic_DNA"/>
</dbReference>
<feature type="non-terminal residue" evidence="1">
    <location>
        <position position="1"/>
    </location>
</feature>
<accession>X1TCH5</accession>
<organism evidence="1">
    <name type="scientific">marine sediment metagenome</name>
    <dbReference type="NCBI Taxonomy" id="412755"/>
    <lineage>
        <taxon>unclassified sequences</taxon>
        <taxon>metagenomes</taxon>
        <taxon>ecological metagenomes</taxon>
    </lineage>
</organism>
<reference evidence="1" key="1">
    <citation type="journal article" date="2014" name="Front. Microbiol.">
        <title>High frequency of phylogenetically diverse reductive dehalogenase-homologous genes in deep subseafloor sedimentary metagenomes.</title>
        <authorList>
            <person name="Kawai M."/>
            <person name="Futagami T."/>
            <person name="Toyoda A."/>
            <person name="Takaki Y."/>
            <person name="Nishi S."/>
            <person name="Hori S."/>
            <person name="Arai W."/>
            <person name="Tsubouchi T."/>
            <person name="Morono Y."/>
            <person name="Uchiyama I."/>
            <person name="Ito T."/>
            <person name="Fujiyama A."/>
            <person name="Inagaki F."/>
            <person name="Takami H."/>
        </authorList>
    </citation>
    <scope>NUCLEOTIDE SEQUENCE</scope>
    <source>
        <strain evidence="1">Expedition CK06-06</strain>
    </source>
</reference>
<protein>
    <submittedName>
        <fullName evidence="1">Uncharacterized protein</fullName>
    </submittedName>
</protein>
<comment type="caution">
    <text evidence="1">The sequence shown here is derived from an EMBL/GenBank/DDBJ whole genome shotgun (WGS) entry which is preliminary data.</text>
</comment>
<dbReference type="AlphaFoldDB" id="X1TCH5"/>
<gene>
    <name evidence="1" type="ORF">S12H4_36092</name>
</gene>
<sequence>GEVLIRMMKEKGGEINKSEMSFIATQLHEGKLLAEINEPGYKGKQVKLSYNKRQFYDRILTPMKSMGVIYYDLYKKTYKLSDRFNKELQKIGLMWLHELNKPTHSLKVKKK</sequence>
<name>X1TCH5_9ZZZZ</name>
<evidence type="ECO:0000313" key="1">
    <source>
        <dbReference type="EMBL" id="GAI89066.1"/>
    </source>
</evidence>
<proteinExistence type="predicted"/>